<protein>
    <submittedName>
        <fullName evidence="2">Uncharacterized protein DUF4343</fullName>
    </submittedName>
</protein>
<proteinExistence type="predicted"/>
<keyword evidence="3" id="KW-1185">Reference proteome</keyword>
<dbReference type="EMBL" id="SNXK01000001">
    <property type="protein sequence ID" value="TDP42762.1"/>
    <property type="molecule type" value="Genomic_DNA"/>
</dbReference>
<dbReference type="RefSeq" id="WP_067484970.1">
    <property type="nucleotide sequence ID" value="NZ_SNXK01000001.1"/>
</dbReference>
<organism evidence="2 3">
    <name type="scientific">Nocardia ignorata</name>
    <dbReference type="NCBI Taxonomy" id="145285"/>
    <lineage>
        <taxon>Bacteria</taxon>
        <taxon>Bacillati</taxon>
        <taxon>Actinomycetota</taxon>
        <taxon>Actinomycetes</taxon>
        <taxon>Mycobacteriales</taxon>
        <taxon>Nocardiaceae</taxon>
        <taxon>Nocardia</taxon>
    </lineage>
</organism>
<sequence length="257" mass="28861">MRPRWLIDHHDEFPGSAVVAAALDDPVIVHRHDVMMGRWPVLPDTRPVVGYGTMPTMTHLRRHPHLGDAVFDDYPTLRCSSYYPHVYDLLGRTAVLVPFSALPDLPLGRMFGSDRVFLRSDTNFKLFPAAVHPIAELDRWGDLYDKHKHELVVVSEVVNFENEYRCFCRNGRFFCGSSYPLEPYAPVPDHVRAFAEAAARRMLVHGSNMVTVDVGVCPDGVLRLVELGGVNSWGIYGSNVADFIASMEAEALDRAEV</sequence>
<gene>
    <name evidence="2" type="ORF">DFR75_1011880</name>
</gene>
<dbReference type="InterPro" id="IPR041261">
    <property type="entry name" value="R2K_2"/>
</dbReference>
<comment type="caution">
    <text evidence="2">The sequence shown here is derived from an EMBL/GenBank/DDBJ whole genome shotgun (WGS) entry which is preliminary data.</text>
</comment>
<name>A0A4R6PVZ5_NOCIG</name>
<evidence type="ECO:0000313" key="2">
    <source>
        <dbReference type="EMBL" id="TDP42762.1"/>
    </source>
</evidence>
<feature type="domain" description="ATP-grasp" evidence="1">
    <location>
        <begin position="115"/>
        <end position="244"/>
    </location>
</feature>
<dbReference type="AlphaFoldDB" id="A0A4R6PVZ5"/>
<evidence type="ECO:0000259" key="1">
    <source>
        <dbReference type="Pfam" id="PF18299"/>
    </source>
</evidence>
<dbReference type="Pfam" id="PF18299">
    <property type="entry name" value="R2K_2"/>
    <property type="match status" value="1"/>
</dbReference>
<accession>A0A4R6PVZ5</accession>
<reference evidence="2 3" key="1">
    <citation type="submission" date="2019-03" db="EMBL/GenBank/DDBJ databases">
        <title>Genomic Encyclopedia of Type Strains, Phase IV (KMG-IV): sequencing the most valuable type-strain genomes for metagenomic binning, comparative biology and taxonomic classification.</title>
        <authorList>
            <person name="Goeker M."/>
        </authorList>
    </citation>
    <scope>NUCLEOTIDE SEQUENCE [LARGE SCALE GENOMIC DNA]</scope>
    <source>
        <strain evidence="2 3">DSM 44496</strain>
    </source>
</reference>
<evidence type="ECO:0000313" key="3">
    <source>
        <dbReference type="Proteomes" id="UP000295087"/>
    </source>
</evidence>
<dbReference type="Proteomes" id="UP000295087">
    <property type="component" value="Unassembled WGS sequence"/>
</dbReference>